<evidence type="ECO:0000313" key="2">
    <source>
        <dbReference type="EMBL" id="GAY68237.1"/>
    </source>
</evidence>
<dbReference type="AlphaFoldDB" id="A0A2H5QUD7"/>
<evidence type="ECO:0000313" key="3">
    <source>
        <dbReference type="Proteomes" id="UP000236630"/>
    </source>
</evidence>
<evidence type="ECO:0000256" key="1">
    <source>
        <dbReference type="SAM" id="Phobius"/>
    </source>
</evidence>
<protein>
    <submittedName>
        <fullName evidence="2">Uncharacterized protein</fullName>
    </submittedName>
</protein>
<keyword evidence="3" id="KW-1185">Reference proteome</keyword>
<dbReference type="EMBL" id="BDQV01000838">
    <property type="protein sequence ID" value="GAY68237.1"/>
    <property type="molecule type" value="Genomic_DNA"/>
</dbReference>
<dbReference type="Proteomes" id="UP000236630">
    <property type="component" value="Unassembled WGS sequence"/>
</dbReference>
<keyword evidence="1" id="KW-0812">Transmembrane</keyword>
<feature type="non-terminal residue" evidence="2">
    <location>
        <position position="29"/>
    </location>
</feature>
<proteinExistence type="predicted"/>
<gene>
    <name evidence="2" type="ORF">CUMW_262540</name>
</gene>
<reference evidence="2 3" key="1">
    <citation type="journal article" date="2017" name="Front. Genet.">
        <title>Draft sequencing of the heterozygous diploid genome of Satsuma (Citrus unshiu Marc.) using a hybrid assembly approach.</title>
        <authorList>
            <person name="Shimizu T."/>
            <person name="Tanizawa Y."/>
            <person name="Mochizuki T."/>
            <person name="Nagasaki H."/>
            <person name="Yoshioka T."/>
            <person name="Toyoda A."/>
            <person name="Fujiyama A."/>
            <person name="Kaminuma E."/>
            <person name="Nakamura Y."/>
        </authorList>
    </citation>
    <scope>NUCLEOTIDE SEQUENCE [LARGE SCALE GENOMIC DNA]</scope>
    <source>
        <strain evidence="3">cv. Miyagawa wase</strain>
    </source>
</reference>
<keyword evidence="1" id="KW-0472">Membrane</keyword>
<organism evidence="2 3">
    <name type="scientific">Citrus unshiu</name>
    <name type="common">Satsuma mandarin</name>
    <name type="synonym">Citrus nobilis var. unshiu</name>
    <dbReference type="NCBI Taxonomy" id="55188"/>
    <lineage>
        <taxon>Eukaryota</taxon>
        <taxon>Viridiplantae</taxon>
        <taxon>Streptophyta</taxon>
        <taxon>Embryophyta</taxon>
        <taxon>Tracheophyta</taxon>
        <taxon>Spermatophyta</taxon>
        <taxon>Magnoliopsida</taxon>
        <taxon>eudicotyledons</taxon>
        <taxon>Gunneridae</taxon>
        <taxon>Pentapetalae</taxon>
        <taxon>rosids</taxon>
        <taxon>malvids</taxon>
        <taxon>Sapindales</taxon>
        <taxon>Rutaceae</taxon>
        <taxon>Aurantioideae</taxon>
        <taxon>Citrus</taxon>
    </lineage>
</organism>
<keyword evidence="1" id="KW-1133">Transmembrane helix</keyword>
<name>A0A2H5QUD7_CITUN</name>
<comment type="caution">
    <text evidence="2">The sequence shown here is derived from an EMBL/GenBank/DDBJ whole genome shotgun (WGS) entry which is preliminary data.</text>
</comment>
<sequence length="29" mass="3144">MKESILVVLGSGFVSRIIMIPNVIANSRV</sequence>
<feature type="transmembrane region" description="Helical" evidence="1">
    <location>
        <begin position="6"/>
        <end position="25"/>
    </location>
</feature>
<accession>A0A2H5QUD7</accession>